<evidence type="ECO:0000259" key="3">
    <source>
        <dbReference type="PROSITE" id="PS51462"/>
    </source>
</evidence>
<dbReference type="Pfam" id="PF00293">
    <property type="entry name" value="NUDIX"/>
    <property type="match status" value="1"/>
</dbReference>
<dbReference type="SUPFAM" id="SSF55811">
    <property type="entry name" value="Nudix"/>
    <property type="match status" value="1"/>
</dbReference>
<dbReference type="GO" id="GO:0019693">
    <property type="term" value="P:ribose phosphate metabolic process"/>
    <property type="evidence" value="ECO:0007669"/>
    <property type="project" value="TreeGrafter"/>
</dbReference>
<dbReference type="GO" id="GO:0005829">
    <property type="term" value="C:cytosol"/>
    <property type="evidence" value="ECO:0007669"/>
    <property type="project" value="TreeGrafter"/>
</dbReference>
<dbReference type="PROSITE" id="PS51462">
    <property type="entry name" value="NUDIX"/>
    <property type="match status" value="1"/>
</dbReference>
<dbReference type="EMBL" id="JACNFK010000017">
    <property type="protein sequence ID" value="MBC8519184.1"/>
    <property type="molecule type" value="Genomic_DNA"/>
</dbReference>
<accession>A0A8J6P330</accession>
<comment type="caution">
    <text evidence="4">The sequence shown here is derived from an EMBL/GenBank/DDBJ whole genome shotgun (WGS) entry which is preliminary data.</text>
</comment>
<dbReference type="CDD" id="cd24156">
    <property type="entry name" value="NUDIX_ADPRase_NudE"/>
    <property type="match status" value="1"/>
</dbReference>
<dbReference type="PROSITE" id="PS00893">
    <property type="entry name" value="NUDIX_BOX"/>
    <property type="match status" value="1"/>
</dbReference>
<comment type="cofactor">
    <cofactor evidence="1">
        <name>Mg(2+)</name>
        <dbReference type="ChEBI" id="CHEBI:18420"/>
    </cofactor>
</comment>
<evidence type="ECO:0000256" key="2">
    <source>
        <dbReference type="ARBA" id="ARBA00022801"/>
    </source>
</evidence>
<dbReference type="NCBIfam" id="NF008736">
    <property type="entry name" value="PRK11762.1"/>
    <property type="match status" value="1"/>
</dbReference>
<dbReference type="GO" id="GO:0006753">
    <property type="term" value="P:nucleoside phosphate metabolic process"/>
    <property type="evidence" value="ECO:0007669"/>
    <property type="project" value="TreeGrafter"/>
</dbReference>
<dbReference type="PANTHER" id="PTHR11839:SF12">
    <property type="entry name" value="ADP COMPOUNDS HYDROLASE NUDE"/>
    <property type="match status" value="1"/>
</dbReference>
<name>A0A8J6P330_9GAMM</name>
<dbReference type="PANTHER" id="PTHR11839">
    <property type="entry name" value="UDP/ADP-SUGAR PYROPHOSPHATASE"/>
    <property type="match status" value="1"/>
</dbReference>
<protein>
    <submittedName>
        <fullName evidence="4">ADP compounds hydrolase NudE</fullName>
    </submittedName>
</protein>
<sequence length="181" mass="20459">MSKNRTPPEILNTKICAKSRLFTIESVDLRFSNGVEAQWERLKSSSRGAVLIVPMVDEDTVLMIREYAVGVGRYELALPKGKIDVGESILEAANREMMEEVGYGANKLEHIDSLTIAPGYLGHTTHIVVGRELYEKRLPGDEPEEIEVIPWKLSQLNKLIEQEEMTEARTIAALFMVREMQ</sequence>
<evidence type="ECO:0000256" key="1">
    <source>
        <dbReference type="ARBA" id="ARBA00001946"/>
    </source>
</evidence>
<evidence type="ECO:0000313" key="4">
    <source>
        <dbReference type="EMBL" id="MBC8519184.1"/>
    </source>
</evidence>
<dbReference type="AlphaFoldDB" id="A0A8J6P330"/>
<reference evidence="4 5" key="1">
    <citation type="submission" date="2020-08" db="EMBL/GenBank/DDBJ databases">
        <title>Bridging the membrane lipid divide: bacteria of the FCB group superphylum have the potential to synthesize archaeal ether lipids.</title>
        <authorList>
            <person name="Villanueva L."/>
            <person name="Von Meijenfeldt F.A.B."/>
            <person name="Westbye A.B."/>
            <person name="Yadav S."/>
            <person name="Hopmans E.C."/>
            <person name="Dutilh B.E."/>
            <person name="Sinninghe Damste J.S."/>
        </authorList>
    </citation>
    <scope>NUCLEOTIDE SEQUENCE [LARGE SCALE GENOMIC DNA]</scope>
    <source>
        <strain evidence="4">NIOZ-UU100</strain>
    </source>
</reference>
<gene>
    <name evidence="4" type="primary">nudE</name>
    <name evidence="4" type="ORF">H8D24_02070</name>
</gene>
<feature type="domain" description="Nudix hydrolase" evidence="3">
    <location>
        <begin position="42"/>
        <end position="177"/>
    </location>
</feature>
<dbReference type="Gene3D" id="3.90.79.10">
    <property type="entry name" value="Nucleoside Triphosphate Pyrophosphohydrolase"/>
    <property type="match status" value="1"/>
</dbReference>
<keyword evidence="2 4" id="KW-0378">Hydrolase</keyword>
<proteinExistence type="predicted"/>
<dbReference type="InterPro" id="IPR015797">
    <property type="entry name" value="NUDIX_hydrolase-like_dom_sf"/>
</dbReference>
<dbReference type="Proteomes" id="UP000654401">
    <property type="component" value="Unassembled WGS sequence"/>
</dbReference>
<dbReference type="GO" id="GO:0019144">
    <property type="term" value="F:ADP-sugar diphosphatase activity"/>
    <property type="evidence" value="ECO:0007669"/>
    <property type="project" value="TreeGrafter"/>
</dbReference>
<organism evidence="4 5">
    <name type="scientific">Candidatus Thiopontia autotrophica</name>
    <dbReference type="NCBI Taxonomy" id="2841688"/>
    <lineage>
        <taxon>Bacteria</taxon>
        <taxon>Pseudomonadati</taxon>
        <taxon>Pseudomonadota</taxon>
        <taxon>Gammaproteobacteria</taxon>
        <taxon>Candidatus Thiopontia</taxon>
    </lineage>
</organism>
<evidence type="ECO:0000313" key="5">
    <source>
        <dbReference type="Proteomes" id="UP000654401"/>
    </source>
</evidence>
<dbReference type="FunFam" id="3.90.79.10:FF:000006">
    <property type="entry name" value="ADP compounds hydrolase NudE"/>
    <property type="match status" value="1"/>
</dbReference>
<dbReference type="InterPro" id="IPR000086">
    <property type="entry name" value="NUDIX_hydrolase_dom"/>
</dbReference>
<dbReference type="InterPro" id="IPR020084">
    <property type="entry name" value="NUDIX_hydrolase_CS"/>
</dbReference>